<dbReference type="GO" id="GO:0005776">
    <property type="term" value="C:autophagosome"/>
    <property type="evidence" value="ECO:0007669"/>
    <property type="project" value="TreeGrafter"/>
</dbReference>
<feature type="compositionally biased region" description="Low complexity" evidence="17">
    <location>
        <begin position="313"/>
        <end position="324"/>
    </location>
</feature>
<dbReference type="AlphaFoldDB" id="A0A8S2AML0"/>
<dbReference type="InterPro" id="IPR048939">
    <property type="entry name" value="ATG5_UblA"/>
</dbReference>
<evidence type="ECO:0000256" key="9">
    <source>
        <dbReference type="ARBA" id="ARBA00022927"/>
    </source>
</evidence>
<dbReference type="GO" id="GO:0000422">
    <property type="term" value="P:autophagy of mitochondrion"/>
    <property type="evidence" value="ECO:0007669"/>
    <property type="project" value="TreeGrafter"/>
</dbReference>
<comment type="subunit">
    <text evidence="15">Conjugated to ATG12.</text>
</comment>
<dbReference type="FunFam" id="3.10.20.620:FF:000002">
    <property type="entry name" value="Autophagy protein 5"/>
    <property type="match status" value="1"/>
</dbReference>
<evidence type="ECO:0000256" key="1">
    <source>
        <dbReference type="ARBA" id="ARBA00004123"/>
    </source>
</evidence>
<feature type="compositionally biased region" description="Polar residues" evidence="17">
    <location>
        <begin position="1"/>
        <end position="12"/>
    </location>
</feature>
<keyword evidence="5 16" id="KW-0813">Transport</keyword>
<protein>
    <recommendedName>
        <fullName evidence="4 16">Autophagy protein 5</fullName>
    </recommendedName>
</protein>
<feature type="compositionally biased region" description="Polar residues" evidence="17">
    <location>
        <begin position="142"/>
        <end position="167"/>
    </location>
</feature>
<proteinExistence type="inferred from homology"/>
<dbReference type="Pfam" id="PF20638">
    <property type="entry name" value="ATG5_UblA"/>
    <property type="match status" value="1"/>
</dbReference>
<feature type="region of interest" description="Disordered" evidence="17">
    <location>
        <begin position="106"/>
        <end position="202"/>
    </location>
</feature>
<evidence type="ECO:0000256" key="8">
    <source>
        <dbReference type="ARBA" id="ARBA00022843"/>
    </source>
</evidence>
<dbReference type="GO" id="GO:0003677">
    <property type="term" value="F:DNA binding"/>
    <property type="evidence" value="ECO:0007669"/>
    <property type="project" value="UniProtKB-KW"/>
</dbReference>
<evidence type="ECO:0000256" key="14">
    <source>
        <dbReference type="ARBA" id="ARBA00023242"/>
    </source>
</evidence>
<dbReference type="GO" id="GO:0010468">
    <property type="term" value="P:regulation of gene expression"/>
    <property type="evidence" value="ECO:0007669"/>
    <property type="project" value="UniProtKB-ARBA"/>
</dbReference>
<evidence type="ECO:0000256" key="3">
    <source>
        <dbReference type="ARBA" id="ARBA00006910"/>
    </source>
</evidence>
<dbReference type="GO" id="GO:0034274">
    <property type="term" value="C:Atg12-Atg5-Atg16 complex"/>
    <property type="evidence" value="ECO:0007669"/>
    <property type="project" value="TreeGrafter"/>
</dbReference>
<dbReference type="GO" id="GO:0044233">
    <property type="term" value="C:mitochondria-associated endoplasmic reticulum membrane contact site"/>
    <property type="evidence" value="ECO:0007669"/>
    <property type="project" value="TreeGrafter"/>
</dbReference>
<dbReference type="InterPro" id="IPR006447">
    <property type="entry name" value="Myb_dom_plants"/>
</dbReference>
<evidence type="ECO:0000256" key="15">
    <source>
        <dbReference type="ARBA" id="ARBA00063412"/>
    </source>
</evidence>
<evidence type="ECO:0000256" key="17">
    <source>
        <dbReference type="SAM" id="MobiDB-lite"/>
    </source>
</evidence>
<feature type="region of interest" description="Disordered" evidence="17">
    <location>
        <begin position="1"/>
        <end position="45"/>
    </location>
</feature>
<keyword evidence="8 16" id="KW-0832">Ubl conjugation</keyword>
<dbReference type="GO" id="GO:0034727">
    <property type="term" value="P:piecemeal microautophagy of the nucleus"/>
    <property type="evidence" value="ECO:0007669"/>
    <property type="project" value="TreeGrafter"/>
</dbReference>
<sequence>MASSTLTANVQGTKAPPSRNRDEETGDKQIKFNDQSFGGNDYAPKVRKPYTITKERERWTDEEHKKFVEALKLYGRAWRRIEEHVGSKTAVQIRSHAQKFFSKVAREATGGDGSSVEPIVIPPPRPKRKPAHPYPRKFGNEADQTSGSVSPSERDNQSPTSVVSTLGSEALGSLDSSSPNRSLSPVSSASPPAALTTTANAPEELETLKLELFPRERLSNRESSIKEPTKQSLKLFGKTVLVSDSGMSSSLTTSTYCKSPIQPLPRKLSSSKTLPIIRNSQEELLSCWIQVPLKQEDVENRCLDLGKAVQNEGSSTGSNTGSVDDTGHTDKTSEPETMVCQWEFKPSERSAFSELRRTNSESNSRGFGVTRKRMAKEAVKYVWEGAIPLQIHLHKSDVASHPSPPPALVLAPRIGYLPLLIPLIKPYFKDSLPPGEDSIWFDYKGFPLKWYIPTGVLFDLLCAEPERPWNLTIHFRGYPSNILIPCEGEDSVKWNFVNSLKEAQYIINGNCKNVMNMSQSDQEDLWTSVMNGDLDAYTRLSPKLKMGTVEDEFSSMSSPQSRQVVAETDVAGQVKTARIPVRLYVRSINKDFENLEDVPEIDTWDDISYLNRPVEFLREEGKCFTLRDAIESLLPEFMADRAQTSGEERSMVDDTEEADGLRETGEIKLVRIQGIEMKLEIPFSWVVNNLMNPEFYLHISVLVKAPQR</sequence>
<gene>
    <name evidence="21" type="ORF">AARE701A_LOCUS15462</name>
</gene>
<dbReference type="PROSITE" id="PS51294">
    <property type="entry name" value="HTH_MYB"/>
    <property type="match status" value="1"/>
</dbReference>
<feature type="compositionally biased region" description="Basic and acidic residues" evidence="17">
    <location>
        <begin position="19"/>
        <end position="31"/>
    </location>
</feature>
<feature type="domain" description="HTH myb-type" evidence="20">
    <location>
        <begin position="51"/>
        <end position="105"/>
    </location>
</feature>
<dbReference type="Pfam" id="PF00249">
    <property type="entry name" value="Myb_DNA-binding"/>
    <property type="match status" value="1"/>
</dbReference>
<keyword evidence="13" id="KW-0804">Transcription</keyword>
<dbReference type="InterPro" id="IPR017884">
    <property type="entry name" value="SANT_dom"/>
</dbReference>
<keyword evidence="9" id="KW-0653">Protein transport</keyword>
<keyword evidence="6 16" id="KW-0963">Cytoplasm</keyword>
<dbReference type="Gene3D" id="3.10.20.90">
    <property type="entry name" value="Phosphatidylinositol 3-kinase Catalytic Subunit, Chain A, domain 1"/>
    <property type="match status" value="1"/>
</dbReference>
<dbReference type="Gene3D" id="3.10.20.620">
    <property type="match status" value="1"/>
</dbReference>
<evidence type="ECO:0000259" key="20">
    <source>
        <dbReference type="PROSITE" id="PS51294"/>
    </source>
</evidence>
<dbReference type="GO" id="GO:0034045">
    <property type="term" value="C:phagophore assembly site membrane"/>
    <property type="evidence" value="ECO:0007669"/>
    <property type="project" value="TreeGrafter"/>
</dbReference>
<dbReference type="InterPro" id="IPR009057">
    <property type="entry name" value="Homeodomain-like_sf"/>
</dbReference>
<comment type="similarity">
    <text evidence="3 16">Belongs to the ATG5 family.</text>
</comment>
<dbReference type="PANTHER" id="PTHR13040">
    <property type="entry name" value="AUTOPHAGY PROTEIN 5"/>
    <property type="match status" value="1"/>
</dbReference>
<feature type="compositionally biased region" description="Low complexity" evidence="17">
    <location>
        <begin position="173"/>
        <end position="202"/>
    </location>
</feature>
<dbReference type="GO" id="GO:0019776">
    <property type="term" value="F:Atg8-family ligase activity"/>
    <property type="evidence" value="ECO:0007669"/>
    <property type="project" value="TreeGrafter"/>
</dbReference>
<dbReference type="NCBIfam" id="TIGR01557">
    <property type="entry name" value="myb_SHAQKYF"/>
    <property type="match status" value="1"/>
</dbReference>
<dbReference type="Pfam" id="PF04106">
    <property type="entry name" value="ATG5_UblB"/>
    <property type="match status" value="1"/>
</dbReference>
<dbReference type="Pfam" id="PF20637">
    <property type="entry name" value="ATG5_HBR"/>
    <property type="match status" value="1"/>
</dbReference>
<evidence type="ECO:0000256" key="5">
    <source>
        <dbReference type="ARBA" id="ARBA00022448"/>
    </source>
</evidence>
<dbReference type="FunFam" id="3.10.20.90:FF:000370">
    <property type="entry name" value="Autophagy protein 5"/>
    <property type="match status" value="1"/>
</dbReference>
<keyword evidence="7 16" id="KW-1017">Isopeptide bond</keyword>
<evidence type="ECO:0000256" key="10">
    <source>
        <dbReference type="ARBA" id="ARBA00023006"/>
    </source>
</evidence>
<dbReference type="GO" id="GO:0006995">
    <property type="term" value="P:cellular response to nitrogen starvation"/>
    <property type="evidence" value="ECO:0007669"/>
    <property type="project" value="TreeGrafter"/>
</dbReference>
<feature type="region of interest" description="Disordered" evidence="17">
    <location>
        <begin position="309"/>
        <end position="334"/>
    </location>
</feature>
<dbReference type="PROSITE" id="PS50090">
    <property type="entry name" value="MYB_LIKE"/>
    <property type="match status" value="1"/>
</dbReference>
<evidence type="ECO:0000259" key="19">
    <source>
        <dbReference type="PROSITE" id="PS51293"/>
    </source>
</evidence>
<evidence type="ECO:0000256" key="16">
    <source>
        <dbReference type="RuleBase" id="RU361202"/>
    </source>
</evidence>
<evidence type="ECO:0000256" key="13">
    <source>
        <dbReference type="ARBA" id="ARBA00023163"/>
    </source>
</evidence>
<dbReference type="FunFam" id="1.10.246.190:FF:000002">
    <property type="entry name" value="Autophagy protein 5"/>
    <property type="match status" value="1"/>
</dbReference>
<comment type="subunit">
    <text evidence="16">Conjugated with ATG12.</text>
</comment>
<evidence type="ECO:0000256" key="6">
    <source>
        <dbReference type="ARBA" id="ARBA00022490"/>
    </source>
</evidence>
<comment type="function">
    <text evidence="16">Required for autophagy.</text>
</comment>
<evidence type="ECO:0000256" key="4">
    <source>
        <dbReference type="ARBA" id="ARBA00015616"/>
    </source>
</evidence>
<dbReference type="InterPro" id="IPR042527">
    <property type="entry name" value="Atg5_UblA_dom_sf"/>
</dbReference>
<feature type="domain" description="SANT" evidence="19">
    <location>
        <begin position="54"/>
        <end position="105"/>
    </location>
</feature>
<dbReference type="SMART" id="SM00717">
    <property type="entry name" value="SANT"/>
    <property type="match status" value="1"/>
</dbReference>
<dbReference type="PANTHER" id="PTHR13040:SF2">
    <property type="entry name" value="AUTOPHAGY PROTEIN 5"/>
    <property type="match status" value="1"/>
</dbReference>
<dbReference type="Gene3D" id="1.10.10.60">
    <property type="entry name" value="Homeodomain-like"/>
    <property type="match status" value="1"/>
</dbReference>
<dbReference type="Gene3D" id="1.10.246.190">
    <property type="entry name" value="Autophagy protein Apg5, helix rich domain"/>
    <property type="match status" value="1"/>
</dbReference>
<organism evidence="21 22">
    <name type="scientific">Arabidopsis arenosa</name>
    <name type="common">Sand rock-cress</name>
    <name type="synonym">Cardaminopsis arenosa</name>
    <dbReference type="NCBI Taxonomy" id="38785"/>
    <lineage>
        <taxon>Eukaryota</taxon>
        <taxon>Viridiplantae</taxon>
        <taxon>Streptophyta</taxon>
        <taxon>Embryophyta</taxon>
        <taxon>Tracheophyta</taxon>
        <taxon>Spermatophyta</taxon>
        <taxon>Magnoliopsida</taxon>
        <taxon>eudicotyledons</taxon>
        <taxon>Gunneridae</taxon>
        <taxon>Pentapetalae</taxon>
        <taxon>rosids</taxon>
        <taxon>malvids</taxon>
        <taxon>Brassicales</taxon>
        <taxon>Brassicaceae</taxon>
        <taxon>Camelineae</taxon>
        <taxon>Arabidopsis</taxon>
    </lineage>
</organism>
<dbReference type="InterPro" id="IPR042526">
    <property type="entry name" value="Atg5_HR"/>
</dbReference>
<keyword evidence="11" id="KW-0805">Transcription regulation</keyword>
<keyword evidence="12" id="KW-0238">DNA-binding</keyword>
<evidence type="ECO:0000256" key="11">
    <source>
        <dbReference type="ARBA" id="ARBA00023015"/>
    </source>
</evidence>
<evidence type="ECO:0000256" key="12">
    <source>
        <dbReference type="ARBA" id="ARBA00023125"/>
    </source>
</evidence>
<name>A0A8S2AML0_ARAAE</name>
<dbReference type="SUPFAM" id="SSF46689">
    <property type="entry name" value="Homeodomain-like"/>
    <property type="match status" value="1"/>
</dbReference>
<evidence type="ECO:0000313" key="21">
    <source>
        <dbReference type="EMBL" id="CAE6105935.1"/>
    </source>
</evidence>
<dbReference type="CDD" id="cd00167">
    <property type="entry name" value="SANT"/>
    <property type="match status" value="1"/>
</dbReference>
<feature type="domain" description="Myb-like" evidence="18">
    <location>
        <begin position="51"/>
        <end position="101"/>
    </location>
</feature>
<keyword evidence="14" id="KW-0539">Nucleus</keyword>
<dbReference type="InterPro" id="IPR048940">
    <property type="entry name" value="ATG5_HBR"/>
</dbReference>
<dbReference type="InterPro" id="IPR001005">
    <property type="entry name" value="SANT/Myb"/>
</dbReference>
<dbReference type="FunFam" id="1.10.10.60:FF:000023">
    <property type="entry name" value="protein REVEILLE 6 isoform X1"/>
    <property type="match status" value="1"/>
</dbReference>
<keyword evidence="22" id="KW-1185">Reference proteome</keyword>
<dbReference type="InterPro" id="IPR048318">
    <property type="entry name" value="ATG5_UblB"/>
</dbReference>
<dbReference type="GO" id="GO:0061908">
    <property type="term" value="C:phagophore"/>
    <property type="evidence" value="ECO:0007669"/>
    <property type="project" value="TreeGrafter"/>
</dbReference>
<dbReference type="EMBL" id="LR999456">
    <property type="protein sequence ID" value="CAE6105935.1"/>
    <property type="molecule type" value="Genomic_DNA"/>
</dbReference>
<evidence type="ECO:0000256" key="2">
    <source>
        <dbReference type="ARBA" id="ARBA00004496"/>
    </source>
</evidence>
<dbReference type="InterPro" id="IPR007239">
    <property type="entry name" value="Atg5"/>
</dbReference>
<accession>A0A8S2AML0</accession>
<comment type="subcellular location">
    <subcellularLocation>
        <location evidence="2 16">Cytoplasm</location>
    </subcellularLocation>
    <subcellularLocation>
        <location evidence="1">Nucleus</location>
    </subcellularLocation>
</comment>
<evidence type="ECO:0000259" key="18">
    <source>
        <dbReference type="PROSITE" id="PS50090"/>
    </source>
</evidence>
<keyword evidence="10 16" id="KW-0072">Autophagy</keyword>
<reference evidence="21" key="1">
    <citation type="submission" date="2021-01" db="EMBL/GenBank/DDBJ databases">
        <authorList>
            <person name="Bezrukov I."/>
        </authorList>
    </citation>
    <scope>NUCLEOTIDE SEQUENCE</scope>
</reference>
<dbReference type="Proteomes" id="UP000682877">
    <property type="component" value="Chromosome 6"/>
</dbReference>
<evidence type="ECO:0000313" key="22">
    <source>
        <dbReference type="Proteomes" id="UP000682877"/>
    </source>
</evidence>
<dbReference type="PROSITE" id="PS51293">
    <property type="entry name" value="SANT"/>
    <property type="match status" value="1"/>
</dbReference>
<dbReference type="GO" id="GO:0005634">
    <property type="term" value="C:nucleus"/>
    <property type="evidence" value="ECO:0007669"/>
    <property type="project" value="UniProtKB-SubCell"/>
</dbReference>
<feature type="compositionally biased region" description="Basic residues" evidence="17">
    <location>
        <begin position="125"/>
        <end position="135"/>
    </location>
</feature>
<feature type="compositionally biased region" description="Basic and acidic residues" evidence="17">
    <location>
        <begin position="325"/>
        <end position="334"/>
    </location>
</feature>
<dbReference type="InterPro" id="IPR017930">
    <property type="entry name" value="Myb_dom"/>
</dbReference>
<evidence type="ECO:0000256" key="7">
    <source>
        <dbReference type="ARBA" id="ARBA00022499"/>
    </source>
</evidence>
<dbReference type="GO" id="GO:0015031">
    <property type="term" value="P:protein transport"/>
    <property type="evidence" value="ECO:0007669"/>
    <property type="project" value="UniProtKB-KW"/>
</dbReference>